<dbReference type="PANTHER" id="PTHR33164">
    <property type="entry name" value="TRANSCRIPTIONAL REGULATOR, MARR FAMILY"/>
    <property type="match status" value="1"/>
</dbReference>
<keyword evidence="3" id="KW-1185">Reference proteome</keyword>
<dbReference type="InterPro" id="IPR036390">
    <property type="entry name" value="WH_DNA-bd_sf"/>
</dbReference>
<dbReference type="InterPro" id="IPR000835">
    <property type="entry name" value="HTH_MarR-typ"/>
</dbReference>
<evidence type="ECO:0000259" key="1">
    <source>
        <dbReference type="PROSITE" id="PS50995"/>
    </source>
</evidence>
<dbReference type="SMART" id="SM00347">
    <property type="entry name" value="HTH_MARR"/>
    <property type="match status" value="1"/>
</dbReference>
<reference evidence="3" key="1">
    <citation type="journal article" date="2019" name="Int. J. Syst. Evol. Microbiol.">
        <title>The Global Catalogue of Microorganisms (GCM) 10K type strain sequencing project: providing services to taxonomists for standard genome sequencing and annotation.</title>
        <authorList>
            <consortium name="The Broad Institute Genomics Platform"/>
            <consortium name="The Broad Institute Genome Sequencing Center for Infectious Disease"/>
            <person name="Wu L."/>
            <person name="Ma J."/>
        </authorList>
    </citation>
    <scope>NUCLEOTIDE SEQUENCE [LARGE SCALE GENOMIC DNA]</scope>
    <source>
        <strain evidence="3">CGMCC 4.6997</strain>
    </source>
</reference>
<proteinExistence type="predicted"/>
<protein>
    <submittedName>
        <fullName evidence="2">MarR family winged helix-turn-helix transcriptional regulator</fullName>
    </submittedName>
</protein>
<sequence length="161" mass="17835">MADDESPAALTGDDLDTWAALATILEWLPPALDAQLFRDSGLTHFEYGVLFALADAPGRSLRMSILAGYANSSLSRLSRAASRLETKGWVRRIADPDDGRSTLAVLTDRGFAHYEQASPGHVRTVRRLVLDRLTLSQRSQLREISGRIMRAVRDEEGWKPS</sequence>
<dbReference type="PRINTS" id="PR00598">
    <property type="entry name" value="HTHMARR"/>
</dbReference>
<dbReference type="InterPro" id="IPR036388">
    <property type="entry name" value="WH-like_DNA-bd_sf"/>
</dbReference>
<dbReference type="InterPro" id="IPR039422">
    <property type="entry name" value="MarR/SlyA-like"/>
</dbReference>
<dbReference type="Pfam" id="PF12802">
    <property type="entry name" value="MarR_2"/>
    <property type="match status" value="1"/>
</dbReference>
<evidence type="ECO:0000313" key="2">
    <source>
        <dbReference type="EMBL" id="MFC5501541.1"/>
    </source>
</evidence>
<name>A0ABW0NLU4_9MICO</name>
<dbReference type="Gene3D" id="1.10.10.10">
    <property type="entry name" value="Winged helix-like DNA-binding domain superfamily/Winged helix DNA-binding domain"/>
    <property type="match status" value="1"/>
</dbReference>
<dbReference type="SUPFAM" id="SSF46785">
    <property type="entry name" value="Winged helix' DNA-binding domain"/>
    <property type="match status" value="1"/>
</dbReference>
<dbReference type="PANTHER" id="PTHR33164:SF99">
    <property type="entry name" value="MARR FAMILY REGULATORY PROTEIN"/>
    <property type="match status" value="1"/>
</dbReference>
<dbReference type="PROSITE" id="PS50995">
    <property type="entry name" value="HTH_MARR_2"/>
    <property type="match status" value="1"/>
</dbReference>
<dbReference type="RefSeq" id="WP_386739125.1">
    <property type="nucleotide sequence ID" value="NZ_JBHSMG010000001.1"/>
</dbReference>
<accession>A0ABW0NLU4</accession>
<gene>
    <name evidence="2" type="ORF">ACFPJ4_04710</name>
</gene>
<comment type="caution">
    <text evidence="2">The sequence shown here is derived from an EMBL/GenBank/DDBJ whole genome shotgun (WGS) entry which is preliminary data.</text>
</comment>
<dbReference type="Proteomes" id="UP001596039">
    <property type="component" value="Unassembled WGS sequence"/>
</dbReference>
<dbReference type="EMBL" id="JBHSMG010000001">
    <property type="protein sequence ID" value="MFC5501541.1"/>
    <property type="molecule type" value="Genomic_DNA"/>
</dbReference>
<evidence type="ECO:0000313" key="3">
    <source>
        <dbReference type="Proteomes" id="UP001596039"/>
    </source>
</evidence>
<organism evidence="2 3">
    <name type="scientific">Lysinimonas soli</name>
    <dbReference type="NCBI Taxonomy" id="1074233"/>
    <lineage>
        <taxon>Bacteria</taxon>
        <taxon>Bacillati</taxon>
        <taxon>Actinomycetota</taxon>
        <taxon>Actinomycetes</taxon>
        <taxon>Micrococcales</taxon>
        <taxon>Microbacteriaceae</taxon>
        <taxon>Lysinimonas</taxon>
    </lineage>
</organism>
<feature type="domain" description="HTH marR-type" evidence="1">
    <location>
        <begin position="14"/>
        <end position="150"/>
    </location>
</feature>